<sequence>MPRRTATLSPMSVPPLRIASSTTASRTSAVSLVPVVSFVSFISRFRLRHASSHTLRPGPLLRASVALAMLGTSGLALAQTPVCFDSVGRALPAEQCSQAARNQAAEQSAAAAPVSPTQREECKALADKIANTPDKAVYTRDRPVVQPNGNRIDIPTRTNPRKALKEEYMRKCT</sequence>
<evidence type="ECO:0000313" key="2">
    <source>
        <dbReference type="Proteomes" id="UP000333828"/>
    </source>
</evidence>
<accession>A0A5E4RGN3</accession>
<dbReference type="Proteomes" id="UP000333828">
    <property type="component" value="Unassembled WGS sequence"/>
</dbReference>
<dbReference type="EMBL" id="CABPSI010000001">
    <property type="protein sequence ID" value="VVD61692.1"/>
    <property type="molecule type" value="Genomic_DNA"/>
</dbReference>
<proteinExistence type="predicted"/>
<organism evidence="1 2">
    <name type="scientific">Pandoraea iniqua</name>
    <dbReference type="NCBI Taxonomy" id="2508288"/>
    <lineage>
        <taxon>Bacteria</taxon>
        <taxon>Pseudomonadati</taxon>
        <taxon>Pseudomonadota</taxon>
        <taxon>Betaproteobacteria</taxon>
        <taxon>Burkholderiales</taxon>
        <taxon>Burkholderiaceae</taxon>
        <taxon>Pandoraea</taxon>
    </lineage>
</organism>
<name>A0A5E4RGN3_9BURK</name>
<dbReference type="AlphaFoldDB" id="A0A5E4RGN3"/>
<gene>
    <name evidence="1" type="ORF">PIN31115_00129</name>
</gene>
<reference evidence="1 2" key="1">
    <citation type="submission" date="2019-08" db="EMBL/GenBank/DDBJ databases">
        <authorList>
            <person name="Peeters C."/>
        </authorList>
    </citation>
    <scope>NUCLEOTIDE SEQUENCE [LARGE SCALE GENOMIC DNA]</scope>
    <source>
        <strain evidence="1 2">LMG 31115</strain>
    </source>
</reference>
<evidence type="ECO:0000313" key="1">
    <source>
        <dbReference type="EMBL" id="VVD61692.1"/>
    </source>
</evidence>
<protein>
    <submittedName>
        <fullName evidence="1">Uncharacterized protein</fullName>
    </submittedName>
</protein>
<keyword evidence="2" id="KW-1185">Reference proteome</keyword>